<dbReference type="OrthoDB" id="4828969at2"/>
<accession>A0A511Z0A1</accession>
<evidence type="ECO:0000256" key="1">
    <source>
        <dbReference type="SAM" id="MobiDB-lite"/>
    </source>
</evidence>
<feature type="signal peptide" evidence="2">
    <location>
        <begin position="1"/>
        <end position="30"/>
    </location>
</feature>
<name>A0A511Z0A1_9CELL</name>
<reference evidence="3 4" key="1">
    <citation type="submission" date="2019-07" db="EMBL/GenBank/DDBJ databases">
        <title>Whole genome shotgun sequence of Actinotalea fermentans NBRC 105374.</title>
        <authorList>
            <person name="Hosoyama A."/>
            <person name="Uohara A."/>
            <person name="Ohji S."/>
            <person name="Ichikawa N."/>
        </authorList>
    </citation>
    <scope>NUCLEOTIDE SEQUENCE [LARGE SCALE GENOMIC DNA]</scope>
    <source>
        <strain evidence="3 4">NBRC 105374</strain>
    </source>
</reference>
<feature type="region of interest" description="Disordered" evidence="1">
    <location>
        <begin position="123"/>
        <end position="149"/>
    </location>
</feature>
<dbReference type="AlphaFoldDB" id="A0A511Z0A1"/>
<protein>
    <submittedName>
        <fullName evidence="3">Uncharacterized protein</fullName>
    </submittedName>
</protein>
<evidence type="ECO:0000256" key="2">
    <source>
        <dbReference type="SAM" id="SignalP"/>
    </source>
</evidence>
<keyword evidence="2" id="KW-0732">Signal</keyword>
<comment type="caution">
    <text evidence="3">The sequence shown here is derived from an EMBL/GenBank/DDBJ whole genome shotgun (WGS) entry which is preliminary data.</text>
</comment>
<dbReference type="RefSeq" id="WP_146819800.1">
    <property type="nucleotide sequence ID" value="NZ_BJYK01000009.1"/>
</dbReference>
<feature type="chain" id="PRO_5039516742" evidence="2">
    <location>
        <begin position="31"/>
        <end position="200"/>
    </location>
</feature>
<evidence type="ECO:0000313" key="3">
    <source>
        <dbReference type="EMBL" id="GEN80891.1"/>
    </source>
</evidence>
<organism evidence="3 4">
    <name type="scientific">Actinotalea fermentans</name>
    <dbReference type="NCBI Taxonomy" id="43671"/>
    <lineage>
        <taxon>Bacteria</taxon>
        <taxon>Bacillati</taxon>
        <taxon>Actinomycetota</taxon>
        <taxon>Actinomycetes</taxon>
        <taxon>Micrococcales</taxon>
        <taxon>Cellulomonadaceae</taxon>
        <taxon>Actinotalea</taxon>
    </lineage>
</organism>
<evidence type="ECO:0000313" key="4">
    <source>
        <dbReference type="Proteomes" id="UP000321484"/>
    </source>
</evidence>
<proteinExistence type="predicted"/>
<dbReference type="Proteomes" id="UP000321484">
    <property type="component" value="Unassembled WGS sequence"/>
</dbReference>
<sequence>MPRRSPAVSPRHWRAAPSAALVVLSGLVLGACTQASPTLLRDSDFDGVVSATHDDVGQQSVPGPTWCEGLSVGDLGLPTGAVSELSFDEEDGYPRVGAVLVDQEMDLTAARLEDAAATCAEATEEHPELSIDPIAGLPDEGMGWRTGDDEGGLWGEYAAVPVGDAVLLVGFETDAADPPVELDELIRLAREGVDRVGADD</sequence>
<dbReference type="EMBL" id="BJYK01000009">
    <property type="protein sequence ID" value="GEN80891.1"/>
    <property type="molecule type" value="Genomic_DNA"/>
</dbReference>
<keyword evidence="4" id="KW-1185">Reference proteome</keyword>
<dbReference type="PROSITE" id="PS51257">
    <property type="entry name" value="PROKAR_LIPOPROTEIN"/>
    <property type="match status" value="1"/>
</dbReference>
<gene>
    <name evidence="3" type="ORF">AFE02nite_26250</name>
</gene>